<organism evidence="3">
    <name type="scientific">Timema bartmani</name>
    <dbReference type="NCBI Taxonomy" id="61472"/>
    <lineage>
        <taxon>Eukaryota</taxon>
        <taxon>Metazoa</taxon>
        <taxon>Ecdysozoa</taxon>
        <taxon>Arthropoda</taxon>
        <taxon>Hexapoda</taxon>
        <taxon>Insecta</taxon>
        <taxon>Pterygota</taxon>
        <taxon>Neoptera</taxon>
        <taxon>Polyneoptera</taxon>
        <taxon>Phasmatodea</taxon>
        <taxon>Timematodea</taxon>
        <taxon>Timematoidea</taxon>
        <taxon>Timematidae</taxon>
        <taxon>Timema</taxon>
    </lineage>
</organism>
<evidence type="ECO:0000256" key="1">
    <source>
        <dbReference type="SAM" id="Coils"/>
    </source>
</evidence>
<gene>
    <name evidence="3" type="ORF">TBIB3V08_LOCUS12187</name>
</gene>
<dbReference type="GO" id="GO:0007030">
    <property type="term" value="P:Golgi organization"/>
    <property type="evidence" value="ECO:0007669"/>
    <property type="project" value="InterPro"/>
</dbReference>
<evidence type="ECO:0000313" key="3">
    <source>
        <dbReference type="EMBL" id="CAD7449914.1"/>
    </source>
</evidence>
<dbReference type="InterPro" id="IPR027095">
    <property type="entry name" value="Golgin-45"/>
</dbReference>
<dbReference type="SUPFAM" id="SSF56219">
    <property type="entry name" value="DNase I-like"/>
    <property type="match status" value="1"/>
</dbReference>
<dbReference type="GO" id="GO:0043001">
    <property type="term" value="P:Golgi to plasma membrane protein transport"/>
    <property type="evidence" value="ECO:0007669"/>
    <property type="project" value="InterPro"/>
</dbReference>
<dbReference type="InterPro" id="IPR036691">
    <property type="entry name" value="Endo/exonu/phosph_ase_sf"/>
</dbReference>
<feature type="region of interest" description="Disordered" evidence="2">
    <location>
        <begin position="280"/>
        <end position="309"/>
    </location>
</feature>
<accession>A0A7R9I872</accession>
<keyword evidence="1" id="KW-0175">Coiled coil</keyword>
<dbReference type="Gene3D" id="3.60.10.10">
    <property type="entry name" value="Endonuclease/exonuclease/phosphatase"/>
    <property type="match status" value="1"/>
</dbReference>
<dbReference type="PANTHER" id="PTHR13066">
    <property type="entry name" value="BASIC LEUCINE ZIPPER NUCLEAR FACTOR 1 BLZF1 PROTEIN"/>
    <property type="match status" value="1"/>
</dbReference>
<feature type="region of interest" description="Disordered" evidence="2">
    <location>
        <begin position="1"/>
        <end position="28"/>
    </location>
</feature>
<sequence length="578" mass="64047">MRPLPSPTRTEGDGMENSETTKTENKVLKRDKFTLGDKLIYRPQDYKQYSPSPPLIVGKVVNLVPKNVIKLKKDTKILDSLKSKEPKFVPYEPYKAAVKSMIPLDKKNRLDRFMSKKHIPEVPSLSAKPEDKKVDSAEAISLERKISLDLDVLSMKNVIQELETERESFILELKTLKEENTQLESQLKFQAQVNGELKALLVAAVGEDLEVRVNHLTEDKLQLARALLNSAQKLSTHQEQTEWLAGQWMTGGCPQKKAWPPPLSPLTPYCPLAPYCKNPAGNSLPGPSQGRIKDKGRKRGTSPSQPRETKELAAIVGSSALVSGSPEVRVDGRREETELLISSLHPSILSLQETHFRPSDNPMLRGYDVYHTDKPIFDRASGGVAILARSNIYHKSINIVSNLQVIAVRVWRSKFLASSLMVEELARWKAALTQKTTDLQEALKRLLEERRVVRESLLHTHKNLSMLRENFEHGPCRRSALSSSNIVDLSAANRSLGEVLTLQLLGGHDRRACREPDMTGLEASTWAERAAETLLSSPSPLLLSDVACSAVLGAAVAVGSHGLPASCCAHCSGEIKLV</sequence>
<feature type="compositionally biased region" description="Basic and acidic residues" evidence="2">
    <location>
        <begin position="19"/>
        <end position="28"/>
    </location>
</feature>
<evidence type="ECO:0000256" key="2">
    <source>
        <dbReference type="SAM" id="MobiDB-lite"/>
    </source>
</evidence>
<dbReference type="PANTHER" id="PTHR13066:SF2">
    <property type="entry name" value="GOLGIN-45"/>
    <property type="match status" value="1"/>
</dbReference>
<feature type="coiled-coil region" evidence="1">
    <location>
        <begin position="159"/>
        <end position="193"/>
    </location>
</feature>
<dbReference type="EMBL" id="OD572919">
    <property type="protein sequence ID" value="CAD7449914.1"/>
    <property type="molecule type" value="Genomic_DNA"/>
</dbReference>
<dbReference type="GO" id="GO:0000139">
    <property type="term" value="C:Golgi membrane"/>
    <property type="evidence" value="ECO:0007669"/>
    <property type="project" value="TreeGrafter"/>
</dbReference>
<proteinExistence type="predicted"/>
<reference evidence="3" key="1">
    <citation type="submission" date="2020-11" db="EMBL/GenBank/DDBJ databases">
        <authorList>
            <person name="Tran Van P."/>
        </authorList>
    </citation>
    <scope>NUCLEOTIDE SEQUENCE</scope>
</reference>
<dbReference type="AlphaFoldDB" id="A0A7R9I872"/>
<name>A0A7R9I872_9NEOP</name>
<protein>
    <submittedName>
        <fullName evidence="3">Uncharacterized protein</fullName>
    </submittedName>
</protein>